<comment type="caution">
    <text evidence="2">The sequence shown here is derived from an EMBL/GenBank/DDBJ whole genome shotgun (WGS) entry which is preliminary data.</text>
</comment>
<accession>A0ABW3MEM2</accession>
<evidence type="ECO:0000313" key="2">
    <source>
        <dbReference type="EMBL" id="MFD1049052.1"/>
    </source>
</evidence>
<dbReference type="PROSITE" id="PS51186">
    <property type="entry name" value="GNAT"/>
    <property type="match status" value="1"/>
</dbReference>
<dbReference type="EC" id="2.3.1.-" evidence="2"/>
<dbReference type="SUPFAM" id="SSF55729">
    <property type="entry name" value="Acyl-CoA N-acyltransferases (Nat)"/>
    <property type="match status" value="1"/>
</dbReference>
<name>A0ABW3MEM2_9PSEU</name>
<dbReference type="EMBL" id="JBHTIS010001947">
    <property type="protein sequence ID" value="MFD1049052.1"/>
    <property type="molecule type" value="Genomic_DNA"/>
</dbReference>
<reference evidence="3" key="1">
    <citation type="journal article" date="2019" name="Int. J. Syst. Evol. Microbiol.">
        <title>The Global Catalogue of Microorganisms (GCM) 10K type strain sequencing project: providing services to taxonomists for standard genome sequencing and annotation.</title>
        <authorList>
            <consortium name="The Broad Institute Genomics Platform"/>
            <consortium name="The Broad Institute Genome Sequencing Center for Infectious Disease"/>
            <person name="Wu L."/>
            <person name="Ma J."/>
        </authorList>
    </citation>
    <scope>NUCLEOTIDE SEQUENCE [LARGE SCALE GENOMIC DNA]</scope>
    <source>
        <strain evidence="3">JCM 31486</strain>
    </source>
</reference>
<dbReference type="InterPro" id="IPR016181">
    <property type="entry name" value="Acyl_CoA_acyltransferase"/>
</dbReference>
<keyword evidence="2" id="KW-0012">Acyltransferase</keyword>
<protein>
    <submittedName>
        <fullName evidence="2">GNAT family N-acetyltransferase</fullName>
        <ecNumber evidence="2">2.3.1.-</ecNumber>
    </submittedName>
</protein>
<keyword evidence="2" id="KW-0808">Transferase</keyword>
<sequence length="67" mass="7390">DYAGQGLGRWLLAYAEQQAPQETTTFSLFTGHHSDRNIAIYQRAGYDLVDRDPNAGVVHLTKALATV</sequence>
<feature type="non-terminal residue" evidence="2">
    <location>
        <position position="1"/>
    </location>
</feature>
<dbReference type="Pfam" id="PF00583">
    <property type="entry name" value="Acetyltransf_1"/>
    <property type="match status" value="1"/>
</dbReference>
<gene>
    <name evidence="2" type="ORF">ACFQ1S_27715</name>
</gene>
<evidence type="ECO:0000313" key="3">
    <source>
        <dbReference type="Proteomes" id="UP001597045"/>
    </source>
</evidence>
<dbReference type="InterPro" id="IPR000182">
    <property type="entry name" value="GNAT_dom"/>
</dbReference>
<dbReference type="Gene3D" id="3.40.630.30">
    <property type="match status" value="1"/>
</dbReference>
<evidence type="ECO:0000259" key="1">
    <source>
        <dbReference type="PROSITE" id="PS51186"/>
    </source>
</evidence>
<organism evidence="2 3">
    <name type="scientific">Kibdelosporangium lantanae</name>
    <dbReference type="NCBI Taxonomy" id="1497396"/>
    <lineage>
        <taxon>Bacteria</taxon>
        <taxon>Bacillati</taxon>
        <taxon>Actinomycetota</taxon>
        <taxon>Actinomycetes</taxon>
        <taxon>Pseudonocardiales</taxon>
        <taxon>Pseudonocardiaceae</taxon>
        <taxon>Kibdelosporangium</taxon>
    </lineage>
</organism>
<dbReference type="Proteomes" id="UP001597045">
    <property type="component" value="Unassembled WGS sequence"/>
</dbReference>
<proteinExistence type="predicted"/>
<feature type="domain" description="N-acetyltransferase" evidence="1">
    <location>
        <begin position="1"/>
        <end position="65"/>
    </location>
</feature>
<dbReference type="GO" id="GO:0016746">
    <property type="term" value="F:acyltransferase activity"/>
    <property type="evidence" value="ECO:0007669"/>
    <property type="project" value="UniProtKB-KW"/>
</dbReference>
<keyword evidence="3" id="KW-1185">Reference proteome</keyword>